<evidence type="ECO:0000313" key="12">
    <source>
        <dbReference type="Proteomes" id="UP000050795"/>
    </source>
</evidence>
<dbReference type="GO" id="GO:0005886">
    <property type="term" value="C:plasma membrane"/>
    <property type="evidence" value="ECO:0007669"/>
    <property type="project" value="UniProtKB-SubCell"/>
</dbReference>
<evidence type="ECO:0000256" key="3">
    <source>
        <dbReference type="ARBA" id="ARBA00022475"/>
    </source>
</evidence>
<dbReference type="Gene3D" id="1.20.120.350">
    <property type="entry name" value="Voltage-gated potassium channels. Chain C"/>
    <property type="match status" value="1"/>
</dbReference>
<evidence type="ECO:0000256" key="5">
    <source>
        <dbReference type="ARBA" id="ARBA00022882"/>
    </source>
</evidence>
<keyword evidence="3" id="KW-1003">Cell membrane</keyword>
<feature type="region of interest" description="Disordered" evidence="10">
    <location>
        <begin position="242"/>
        <end position="288"/>
    </location>
</feature>
<dbReference type="WBParaSite" id="TREG1_92560.3">
    <property type="protein sequence ID" value="TREG1_92560.3"/>
    <property type="gene ID" value="TREG1_92560"/>
</dbReference>
<dbReference type="PANTHER" id="PTHR46480:SF1">
    <property type="entry name" value="VOLTAGE-GATED HYDROGEN CHANNEL 1"/>
    <property type="match status" value="1"/>
</dbReference>
<keyword evidence="6 11" id="KW-1133">Transmembrane helix</keyword>
<accession>A0AA85KGN6</accession>
<keyword evidence="12" id="KW-1185">Reference proteome</keyword>
<evidence type="ECO:0000256" key="10">
    <source>
        <dbReference type="SAM" id="MobiDB-lite"/>
    </source>
</evidence>
<feature type="transmembrane region" description="Helical" evidence="11">
    <location>
        <begin position="124"/>
        <end position="145"/>
    </location>
</feature>
<evidence type="ECO:0000256" key="7">
    <source>
        <dbReference type="ARBA" id="ARBA00023065"/>
    </source>
</evidence>
<evidence type="ECO:0000256" key="6">
    <source>
        <dbReference type="ARBA" id="ARBA00022989"/>
    </source>
</evidence>
<feature type="transmembrane region" description="Helical" evidence="11">
    <location>
        <begin position="90"/>
        <end position="112"/>
    </location>
</feature>
<evidence type="ECO:0000256" key="11">
    <source>
        <dbReference type="SAM" id="Phobius"/>
    </source>
</evidence>
<evidence type="ECO:0000256" key="1">
    <source>
        <dbReference type="ARBA" id="ARBA00004651"/>
    </source>
</evidence>
<keyword evidence="4 11" id="KW-0812">Transmembrane</keyword>
<feature type="transmembrane region" description="Helical" evidence="11">
    <location>
        <begin position="49"/>
        <end position="70"/>
    </location>
</feature>
<keyword evidence="5" id="KW-0851">Voltage-gated channel</keyword>
<evidence type="ECO:0000313" key="13">
    <source>
        <dbReference type="WBParaSite" id="TREG1_92560.3"/>
    </source>
</evidence>
<keyword evidence="9" id="KW-0407">Ion channel</keyword>
<proteinExistence type="predicted"/>
<reference evidence="12" key="1">
    <citation type="submission" date="2022-06" db="EMBL/GenBank/DDBJ databases">
        <authorList>
            <person name="Berger JAMES D."/>
            <person name="Berger JAMES D."/>
        </authorList>
    </citation>
    <scope>NUCLEOTIDE SEQUENCE [LARGE SCALE GENOMIC DNA]</scope>
</reference>
<evidence type="ECO:0000256" key="8">
    <source>
        <dbReference type="ARBA" id="ARBA00023136"/>
    </source>
</evidence>
<evidence type="ECO:0000256" key="2">
    <source>
        <dbReference type="ARBA" id="ARBA00022448"/>
    </source>
</evidence>
<feature type="compositionally biased region" description="Polar residues" evidence="10">
    <location>
        <begin position="248"/>
        <end position="288"/>
    </location>
</feature>
<keyword evidence="8 11" id="KW-0472">Membrane</keyword>
<protein>
    <recommendedName>
        <fullName evidence="14">Voltage-gated hydrogen channel 1</fullName>
    </recommendedName>
</protein>
<evidence type="ECO:0008006" key="14">
    <source>
        <dbReference type="Google" id="ProtNLM"/>
    </source>
</evidence>
<dbReference type="AlphaFoldDB" id="A0AA85KGN6"/>
<reference evidence="13" key="2">
    <citation type="submission" date="2023-11" db="UniProtKB">
        <authorList>
            <consortium name="WormBaseParasite"/>
        </authorList>
    </citation>
    <scope>IDENTIFICATION</scope>
</reference>
<dbReference type="Proteomes" id="UP000050795">
    <property type="component" value="Unassembled WGS sequence"/>
</dbReference>
<organism evidence="12 13">
    <name type="scientific">Trichobilharzia regenti</name>
    <name type="common">Nasal bird schistosome</name>
    <dbReference type="NCBI Taxonomy" id="157069"/>
    <lineage>
        <taxon>Eukaryota</taxon>
        <taxon>Metazoa</taxon>
        <taxon>Spiralia</taxon>
        <taxon>Lophotrochozoa</taxon>
        <taxon>Platyhelminthes</taxon>
        <taxon>Trematoda</taxon>
        <taxon>Digenea</taxon>
        <taxon>Strigeidida</taxon>
        <taxon>Schistosomatoidea</taxon>
        <taxon>Schistosomatidae</taxon>
        <taxon>Trichobilharzia</taxon>
    </lineage>
</organism>
<dbReference type="GO" id="GO:0030171">
    <property type="term" value="F:voltage-gated proton channel activity"/>
    <property type="evidence" value="ECO:0007669"/>
    <property type="project" value="InterPro"/>
</dbReference>
<dbReference type="InterPro" id="IPR027359">
    <property type="entry name" value="Volt_channel_dom_sf"/>
</dbReference>
<sequence>MTSKMDEANAGLISKQQQQQQPRVKTRPPPGKCTLARKRLRQVFNMRKYYLSIIGLTGFEAVLVLCRVILETESLRFPPGNSQRMILDAQLALECFSLFTLTLFVVEVPFKMWAMGIRQWGRQLLFLIDALVCIVCFSLDIYNIYRHAINPSRITSESVKVIDLCNYIHLTLQANTASTFAEISGLIIVYRLWYIKRYIKKAVLAKNRQSVQQIHDLQQVLEEGEYRISQLESLLQNRKDYPRYPSNLMPNNNNRQGQPNAISQAARPSSKVTYSSRQSHRTLSSIDR</sequence>
<keyword evidence="7" id="KW-0406">Ion transport</keyword>
<keyword evidence="2" id="KW-0813">Transport</keyword>
<evidence type="ECO:0000256" key="4">
    <source>
        <dbReference type="ARBA" id="ARBA00022692"/>
    </source>
</evidence>
<dbReference type="GO" id="GO:0034702">
    <property type="term" value="C:monoatomic ion channel complex"/>
    <property type="evidence" value="ECO:0007669"/>
    <property type="project" value="UniProtKB-KW"/>
</dbReference>
<dbReference type="InterPro" id="IPR031846">
    <property type="entry name" value="Hvcn1"/>
</dbReference>
<comment type="subcellular location">
    <subcellularLocation>
        <location evidence="1">Cell membrane</location>
        <topology evidence="1">Multi-pass membrane protein</topology>
    </subcellularLocation>
</comment>
<name>A0AA85KGN6_TRIRE</name>
<evidence type="ECO:0000256" key="9">
    <source>
        <dbReference type="ARBA" id="ARBA00023303"/>
    </source>
</evidence>
<feature type="region of interest" description="Disordered" evidence="10">
    <location>
        <begin position="1"/>
        <end position="32"/>
    </location>
</feature>
<dbReference type="PANTHER" id="PTHR46480">
    <property type="entry name" value="F20B24.22"/>
    <property type="match status" value="1"/>
</dbReference>